<evidence type="ECO:0000313" key="1">
    <source>
        <dbReference type="EMBL" id="OIQ72172.1"/>
    </source>
</evidence>
<accession>A0A1J5PX79</accession>
<gene>
    <name evidence="1" type="ORF">GALL_462040</name>
</gene>
<organism evidence="1">
    <name type="scientific">mine drainage metagenome</name>
    <dbReference type="NCBI Taxonomy" id="410659"/>
    <lineage>
        <taxon>unclassified sequences</taxon>
        <taxon>metagenomes</taxon>
        <taxon>ecological metagenomes</taxon>
    </lineage>
</organism>
<comment type="caution">
    <text evidence="1">The sequence shown here is derived from an EMBL/GenBank/DDBJ whole genome shotgun (WGS) entry which is preliminary data.</text>
</comment>
<dbReference type="EMBL" id="MLJW01003385">
    <property type="protein sequence ID" value="OIQ72172.1"/>
    <property type="molecule type" value="Genomic_DNA"/>
</dbReference>
<proteinExistence type="predicted"/>
<name>A0A1J5PX79_9ZZZZ</name>
<reference evidence="1" key="1">
    <citation type="submission" date="2016-10" db="EMBL/GenBank/DDBJ databases">
        <title>Sequence of Gallionella enrichment culture.</title>
        <authorList>
            <person name="Poehlein A."/>
            <person name="Muehling M."/>
            <person name="Daniel R."/>
        </authorList>
    </citation>
    <scope>NUCLEOTIDE SEQUENCE</scope>
</reference>
<sequence length="98" mass="10807">MFGSEAPASATLDMAITRADFVRQLAAAFGAVESPRSGVFTGLTDECAWRISLQPAPPTRLGLIVLERWEVQIALDATPQKRALWWQRFTAYFHRGGG</sequence>
<protein>
    <submittedName>
        <fullName evidence="1">Uncharacterized protein</fullName>
    </submittedName>
</protein>
<dbReference type="AlphaFoldDB" id="A0A1J5PX79"/>